<evidence type="ECO:0000256" key="1">
    <source>
        <dbReference type="SAM" id="MobiDB-lite"/>
    </source>
</evidence>
<feature type="region of interest" description="Disordered" evidence="1">
    <location>
        <begin position="231"/>
        <end position="264"/>
    </location>
</feature>
<proteinExistence type="predicted"/>
<feature type="region of interest" description="Disordered" evidence="1">
    <location>
        <begin position="64"/>
        <end position="88"/>
    </location>
</feature>
<protein>
    <submittedName>
        <fullName evidence="3">Uncharacterized protein</fullName>
    </submittedName>
</protein>
<evidence type="ECO:0000313" key="3">
    <source>
        <dbReference type="EMBL" id="KAF2604811.1"/>
    </source>
</evidence>
<dbReference type="AlphaFoldDB" id="A0A8S9LFL5"/>
<reference evidence="3" key="1">
    <citation type="submission" date="2019-12" db="EMBL/GenBank/DDBJ databases">
        <title>Genome sequencing and annotation of Brassica cretica.</title>
        <authorList>
            <person name="Studholme D.J."/>
            <person name="Sarris P.F."/>
        </authorList>
    </citation>
    <scope>NUCLEOTIDE SEQUENCE</scope>
    <source>
        <strain evidence="3">PFS-102/07</strain>
        <tissue evidence="3">Leaf</tissue>
    </source>
</reference>
<feature type="region of interest" description="Disordered" evidence="1">
    <location>
        <begin position="131"/>
        <end position="189"/>
    </location>
</feature>
<evidence type="ECO:0000256" key="2">
    <source>
        <dbReference type="SAM" id="SignalP"/>
    </source>
</evidence>
<feature type="compositionally biased region" description="Basic and acidic residues" evidence="1">
    <location>
        <begin position="251"/>
        <end position="264"/>
    </location>
</feature>
<comment type="caution">
    <text evidence="3">The sequence shown here is derived from an EMBL/GenBank/DDBJ whole genome shotgun (WGS) entry which is preliminary data.</text>
</comment>
<sequence length="264" mass="28027">MCSLLCLLTMQLKLIEGCHYFLIKAPNLHHLSHFPSARACTYASLRCKDGKVDNICNNGQATTTSDGSLAGRSASAKEPGALDERDPKEARVDKAPNLHHLSHFPRARACTYASLHCKDGKVDNICNNGQATTTSDGSLAGRSASVKEPDGKVDNICNNGQATTTSDGSLAGRSASAREPGALDERDPKEARVDKAPNLHHLSHFPSARACTYASLRCKDGKVDNICNNGQATTTSDGSLAGRSASAKEPGALDERDPKEARVE</sequence>
<gene>
    <name evidence="3" type="ORF">F2Q70_00027235</name>
</gene>
<name>A0A8S9LFL5_BRACR</name>
<feature type="chain" id="PRO_5035810158" evidence="2">
    <location>
        <begin position="18"/>
        <end position="264"/>
    </location>
</feature>
<feature type="signal peptide" evidence="2">
    <location>
        <begin position="1"/>
        <end position="17"/>
    </location>
</feature>
<accession>A0A8S9LFL5</accession>
<feature type="compositionally biased region" description="Polar residues" evidence="1">
    <location>
        <begin position="156"/>
        <end position="168"/>
    </location>
</feature>
<keyword evidence="2" id="KW-0732">Signal</keyword>
<dbReference type="EMBL" id="QGKY02000094">
    <property type="protein sequence ID" value="KAF2604811.1"/>
    <property type="molecule type" value="Genomic_DNA"/>
</dbReference>
<organism evidence="3">
    <name type="scientific">Brassica cretica</name>
    <name type="common">Mustard</name>
    <dbReference type="NCBI Taxonomy" id="69181"/>
    <lineage>
        <taxon>Eukaryota</taxon>
        <taxon>Viridiplantae</taxon>
        <taxon>Streptophyta</taxon>
        <taxon>Embryophyta</taxon>
        <taxon>Tracheophyta</taxon>
        <taxon>Spermatophyta</taxon>
        <taxon>Magnoliopsida</taxon>
        <taxon>eudicotyledons</taxon>
        <taxon>Gunneridae</taxon>
        <taxon>Pentapetalae</taxon>
        <taxon>rosids</taxon>
        <taxon>malvids</taxon>
        <taxon>Brassicales</taxon>
        <taxon>Brassicaceae</taxon>
        <taxon>Brassiceae</taxon>
        <taxon>Brassica</taxon>
    </lineage>
</organism>